<sequence length="213" mass="23345">MHFNESRLSALERRYKARLINSLSGFKSANLVGTVSAEGITNLAMVSSVFHLGANPPLVGMIIRPHSVTRDTLENIETTGVYTLNQVSASFWKQAHQTSARYDAETSEFYATGLGEQFREGITAPFVEESALSYALKVAEMTTLAVNDTVMVIGEITDIFVEDIAVMEDGYIDIETLDTVAVSGLDAYHVTQRLGRLAYAKPDLPTRCLGDDE</sequence>
<dbReference type="STRING" id="1121869.SAMN03084138_01076"/>
<dbReference type="Proteomes" id="UP000182692">
    <property type="component" value="Unassembled WGS sequence"/>
</dbReference>
<comment type="cofactor">
    <cofactor evidence="1">
        <name>FMN</name>
        <dbReference type="ChEBI" id="CHEBI:58210"/>
    </cofactor>
</comment>
<dbReference type="PANTHER" id="PTHR33798:SF5">
    <property type="entry name" value="FLAVIN REDUCTASE LIKE DOMAIN-CONTAINING PROTEIN"/>
    <property type="match status" value="1"/>
</dbReference>
<keyword evidence="2" id="KW-0285">Flavoprotein</keyword>
<dbReference type="SUPFAM" id="SSF50475">
    <property type="entry name" value="FMN-binding split barrel"/>
    <property type="match status" value="1"/>
</dbReference>
<dbReference type="InterPro" id="IPR002563">
    <property type="entry name" value="Flavin_Rdtase-like_dom"/>
</dbReference>
<keyword evidence="3" id="KW-0288">FMN</keyword>
<dbReference type="GO" id="GO:0010181">
    <property type="term" value="F:FMN binding"/>
    <property type="evidence" value="ECO:0007669"/>
    <property type="project" value="InterPro"/>
</dbReference>
<dbReference type="Pfam" id="PF01613">
    <property type="entry name" value="Flavin_Reduct"/>
    <property type="match status" value="1"/>
</dbReference>
<feature type="domain" description="Flavin reductase like" evidence="5">
    <location>
        <begin position="30"/>
        <end position="163"/>
    </location>
</feature>
<evidence type="ECO:0000313" key="7">
    <source>
        <dbReference type="Proteomes" id="UP000182692"/>
    </source>
</evidence>
<evidence type="ECO:0000256" key="1">
    <source>
        <dbReference type="ARBA" id="ARBA00001917"/>
    </source>
</evidence>
<gene>
    <name evidence="6" type="ORF">SAMN03084138_01076</name>
</gene>
<evidence type="ECO:0000313" key="6">
    <source>
        <dbReference type="EMBL" id="SFP00774.1"/>
    </source>
</evidence>
<dbReference type="OrthoDB" id="5293996at2"/>
<evidence type="ECO:0000256" key="4">
    <source>
        <dbReference type="ARBA" id="ARBA00038054"/>
    </source>
</evidence>
<proteinExistence type="inferred from homology"/>
<evidence type="ECO:0000256" key="2">
    <source>
        <dbReference type="ARBA" id="ARBA00022630"/>
    </source>
</evidence>
<dbReference type="InterPro" id="IPR012349">
    <property type="entry name" value="Split_barrel_FMN-bd"/>
</dbReference>
<dbReference type="RefSeq" id="WP_017010723.1">
    <property type="nucleotide sequence ID" value="NZ_FOWR01000006.1"/>
</dbReference>
<comment type="similarity">
    <text evidence="4">Belongs to the flavoredoxin family.</text>
</comment>
<accession>A0A1I5LTU1</accession>
<evidence type="ECO:0000259" key="5">
    <source>
        <dbReference type="Pfam" id="PF01613"/>
    </source>
</evidence>
<protein>
    <submittedName>
        <fullName evidence="6">NADH-FMN oxidoreductase RutF, flavin reductase (DIM6/NTAB) family</fullName>
    </submittedName>
</protein>
<dbReference type="EMBL" id="FOWR01000006">
    <property type="protein sequence ID" value="SFP00774.1"/>
    <property type="molecule type" value="Genomic_DNA"/>
</dbReference>
<dbReference type="PANTHER" id="PTHR33798">
    <property type="entry name" value="FLAVOPROTEIN OXYGENASE"/>
    <property type="match status" value="1"/>
</dbReference>
<name>A0A1I5LTU1_9GAMM</name>
<evidence type="ECO:0000256" key="3">
    <source>
        <dbReference type="ARBA" id="ARBA00022643"/>
    </source>
</evidence>
<organism evidence="6 7">
    <name type="scientific">Enterovibrio norvegicus DSM 15893</name>
    <dbReference type="NCBI Taxonomy" id="1121869"/>
    <lineage>
        <taxon>Bacteria</taxon>
        <taxon>Pseudomonadati</taxon>
        <taxon>Pseudomonadota</taxon>
        <taxon>Gammaproteobacteria</taxon>
        <taxon>Vibrionales</taxon>
        <taxon>Vibrionaceae</taxon>
        <taxon>Enterovibrio</taxon>
    </lineage>
</organism>
<dbReference type="GO" id="GO:0016646">
    <property type="term" value="F:oxidoreductase activity, acting on the CH-NH group of donors, NAD or NADP as acceptor"/>
    <property type="evidence" value="ECO:0007669"/>
    <property type="project" value="UniProtKB-ARBA"/>
</dbReference>
<dbReference type="AlphaFoldDB" id="A0A1I5LTU1"/>
<reference evidence="6 7" key="1">
    <citation type="submission" date="2016-10" db="EMBL/GenBank/DDBJ databases">
        <authorList>
            <person name="de Groot N.N."/>
        </authorList>
    </citation>
    <scope>NUCLEOTIDE SEQUENCE [LARGE SCALE GENOMIC DNA]</scope>
    <source>
        <strain evidence="6 7">DSM 15893</strain>
    </source>
</reference>
<dbReference type="GeneID" id="35872372"/>
<dbReference type="Gene3D" id="2.30.110.10">
    <property type="entry name" value="Electron Transport, Fmn-binding Protein, Chain A"/>
    <property type="match status" value="1"/>
</dbReference>